<gene>
    <name evidence="9" type="ORF">EHI_007270</name>
</gene>
<evidence type="ECO:0000256" key="3">
    <source>
        <dbReference type="ARBA" id="ARBA00022692"/>
    </source>
</evidence>
<comment type="catalytic activity">
    <reaction evidence="7">
        <text>L-cysteinyl-[protein] + hexadecanoyl-CoA = S-hexadecanoyl-L-cysteinyl-[protein] + CoA</text>
        <dbReference type="Rhea" id="RHEA:36683"/>
        <dbReference type="Rhea" id="RHEA-COMP:10131"/>
        <dbReference type="Rhea" id="RHEA-COMP:11032"/>
        <dbReference type="ChEBI" id="CHEBI:29950"/>
        <dbReference type="ChEBI" id="CHEBI:57287"/>
        <dbReference type="ChEBI" id="CHEBI:57379"/>
        <dbReference type="ChEBI" id="CHEBI:74151"/>
        <dbReference type="EC" id="2.3.1.225"/>
    </reaction>
</comment>
<dbReference type="Pfam" id="PF01529">
    <property type="entry name" value="DHHC"/>
    <property type="match status" value="1"/>
</dbReference>
<sequence length="309" mass="36608">MLKKRKELERINCVIEMKRSTKITSIVFPLIVVFLMFFLGIETLILEIWQFPFTTIKMACFLFCFCFYSLMCISYYKVVFTSPGTTPNGWLPNLPEIQLEYAKERYRISQMKQQKLIDMLYPAQYCGECHEYRPPRSYHCKTCDKCILKRDHHCPWIGQCVGFKNHKYFIQFLWYTLFILILGFLWHCYGLYNSYSLLQQHHQTLEFFDDYRNVLRLGFGILEFTLAISIGGLGVVHTYQVLINTTGQESIELSQLRKNGSTKETRSLYSHSMKQNFIEIMGPKWYDWFLPTPPIGDGIHFTKRIDITV</sequence>
<dbReference type="EMBL" id="DS571323">
    <property type="protein sequence ID" value="EAL44892.1"/>
    <property type="molecule type" value="Genomic_DNA"/>
</dbReference>
<dbReference type="InterPro" id="IPR001594">
    <property type="entry name" value="Palmitoyltrfase_DHHC"/>
</dbReference>
<dbReference type="EC" id="2.3.1.225" evidence="7"/>
<evidence type="ECO:0000256" key="7">
    <source>
        <dbReference type="RuleBase" id="RU079119"/>
    </source>
</evidence>
<keyword evidence="2 7" id="KW-0808">Transferase</keyword>
<keyword evidence="3 7" id="KW-0812">Transmembrane</keyword>
<dbReference type="HOGENOM" id="CLU_901496_0_0_1"/>
<dbReference type="VEuPathDB" id="AmoebaDB:EHI5A_161940"/>
<feature type="transmembrane region" description="Helical" evidence="7">
    <location>
        <begin position="214"/>
        <end position="236"/>
    </location>
</feature>
<dbReference type="KEGG" id="ehi:EHI_007270"/>
<feature type="domain" description="Palmitoyltransferase DHHC" evidence="8">
    <location>
        <begin position="122"/>
        <end position="252"/>
    </location>
</feature>
<dbReference type="VEuPathDB" id="AmoebaDB:EHI7A_116860"/>
<dbReference type="GO" id="GO:0016020">
    <property type="term" value="C:membrane"/>
    <property type="evidence" value="ECO:0007669"/>
    <property type="project" value="UniProtKB-SubCell"/>
</dbReference>
<feature type="transmembrane region" description="Helical" evidence="7">
    <location>
        <begin position="26"/>
        <end position="49"/>
    </location>
</feature>
<dbReference type="RefSeq" id="XP_650279.1">
    <property type="nucleotide sequence ID" value="XM_645187.1"/>
</dbReference>
<dbReference type="PROSITE" id="PS50216">
    <property type="entry name" value="DHHC"/>
    <property type="match status" value="1"/>
</dbReference>
<dbReference type="VEuPathDB" id="AmoebaDB:EHI8A_128290"/>
<keyword evidence="10" id="KW-1185">Reference proteome</keyword>
<dbReference type="STRING" id="5759.C4M7C1"/>
<dbReference type="FunCoup" id="C4M7C1">
    <property type="interactions" value="111"/>
</dbReference>
<reference evidence="9" key="2">
    <citation type="submission" date="2007-03" db="EMBL/GenBank/DDBJ databases">
        <authorList>
            <person name="Lorenzi H."/>
            <person name="Amedeo P."/>
            <person name="Inman J."/>
            <person name="Schobel S."/>
            <person name="Caler E."/>
        </authorList>
    </citation>
    <scope>GENOME REANNOTATION</scope>
    <source>
        <strain evidence="9">HM-1:IMSS</strain>
    </source>
</reference>
<evidence type="ECO:0000313" key="9">
    <source>
        <dbReference type="EMBL" id="EAL44892.1"/>
    </source>
</evidence>
<organism evidence="9 10">
    <name type="scientific">Entamoeba histolytica (strain ATCC 30459 / HM-1:IMSS / ABRM)</name>
    <dbReference type="NCBI Taxonomy" id="294381"/>
    <lineage>
        <taxon>Eukaryota</taxon>
        <taxon>Amoebozoa</taxon>
        <taxon>Evosea</taxon>
        <taxon>Archamoebae</taxon>
        <taxon>Mastigamoebida</taxon>
        <taxon>Entamoebidae</taxon>
        <taxon>Entamoeba</taxon>
    </lineage>
</organism>
<feature type="transmembrane region" description="Helical" evidence="7">
    <location>
        <begin position="172"/>
        <end position="192"/>
    </location>
</feature>
<evidence type="ECO:0000256" key="2">
    <source>
        <dbReference type="ARBA" id="ARBA00022679"/>
    </source>
</evidence>
<keyword evidence="5 7" id="KW-0472">Membrane</keyword>
<dbReference type="GO" id="GO:0005783">
    <property type="term" value="C:endoplasmic reticulum"/>
    <property type="evidence" value="ECO:0000318"/>
    <property type="project" value="GO_Central"/>
</dbReference>
<dbReference type="AlphaFoldDB" id="C4M7C1"/>
<dbReference type="GO" id="GO:0019706">
    <property type="term" value="F:protein-cysteine S-palmitoyltransferase activity"/>
    <property type="evidence" value="ECO:0000318"/>
    <property type="project" value="GO_Central"/>
</dbReference>
<evidence type="ECO:0000256" key="4">
    <source>
        <dbReference type="ARBA" id="ARBA00022989"/>
    </source>
</evidence>
<accession>C4M7C1</accession>
<comment type="domain">
    <text evidence="7">The DHHC domain is required for palmitoyltransferase activity.</text>
</comment>
<dbReference type="Proteomes" id="UP000001926">
    <property type="component" value="Partially assembled WGS sequence"/>
</dbReference>
<dbReference type="VEuPathDB" id="AmoebaDB:EHI_007270"/>
<dbReference type="VEuPathDB" id="AmoebaDB:KM1_207310"/>
<comment type="subcellular location">
    <subcellularLocation>
        <location evidence="1">Membrane</location>
        <topology evidence="1">Multi-pass membrane protein</topology>
    </subcellularLocation>
</comment>
<reference evidence="9" key="1">
    <citation type="journal article" date="2005" name="Nature">
        <title>The genome of the protist parasite Entamoeba histolytica.</title>
        <authorList>
            <person name="Loftus B."/>
            <person name="Anderson I."/>
            <person name="Davies R."/>
            <person name="Alsmark U.C."/>
            <person name="Samuelson J."/>
            <person name="Amedeo P."/>
            <person name="Roncaglia P."/>
            <person name="Berriman M."/>
            <person name="Hirt R.P."/>
            <person name="Mann B.J."/>
            <person name="Nozaki T."/>
            <person name="Suh B."/>
            <person name="Pop M."/>
            <person name="Duchene M."/>
            <person name="Ackers J."/>
            <person name="Tannich E."/>
            <person name="Leippe M."/>
            <person name="Hofer M."/>
            <person name="Bruchhaus I."/>
            <person name="Willhoeft U."/>
            <person name="Bhattacharya A."/>
            <person name="Chillingworth T."/>
            <person name="Churcher C."/>
            <person name="Hance Z."/>
            <person name="Harris B."/>
            <person name="Harris D."/>
            <person name="Jagels K."/>
            <person name="Moule S."/>
            <person name="Mungall K."/>
            <person name="Ormond D."/>
            <person name="Squares R."/>
            <person name="Whitehead S."/>
            <person name="Quail M.A."/>
            <person name="Rabbinowitsch E."/>
            <person name="Norbertczak H."/>
            <person name="Price C."/>
            <person name="Wang Z."/>
            <person name="Guillen N."/>
            <person name="Gilchrist C."/>
            <person name="Stroup S.E."/>
            <person name="Bhattacharya S."/>
            <person name="Lohia A."/>
            <person name="Foster P.G."/>
            <person name="Sicheritz-Ponten T."/>
            <person name="Weber C."/>
            <person name="Singh U."/>
            <person name="Mukherjee C."/>
            <person name="El-Sayed N.M."/>
            <person name="Petri W.A.Jr."/>
            <person name="Clark C.G."/>
            <person name="Embley T.M."/>
            <person name="Barrell B."/>
            <person name="Fraser C.M."/>
            <person name="Hall N."/>
        </authorList>
    </citation>
    <scope>NUCLEOTIDE SEQUENCE [LARGE SCALE GENOMIC DNA]</scope>
    <source>
        <strain evidence="9">HM-1:IMSS</strain>
    </source>
</reference>
<evidence type="ECO:0000259" key="8">
    <source>
        <dbReference type="Pfam" id="PF01529"/>
    </source>
</evidence>
<dbReference type="OrthoDB" id="331948at2759"/>
<comment type="similarity">
    <text evidence="7">Belongs to the DHHC palmitoyltransferase family.</text>
</comment>
<dbReference type="InterPro" id="IPR039859">
    <property type="entry name" value="PFA4/ZDH16/20/ERF2-like"/>
</dbReference>
<dbReference type="PANTHER" id="PTHR12246">
    <property type="entry name" value="PALMITOYLTRANSFERASE ZDHHC16"/>
    <property type="match status" value="1"/>
</dbReference>
<protein>
    <recommendedName>
        <fullName evidence="7">Palmitoyltransferase</fullName>
        <ecNumber evidence="7">2.3.1.225</ecNumber>
    </recommendedName>
</protein>
<evidence type="ECO:0000256" key="1">
    <source>
        <dbReference type="ARBA" id="ARBA00004141"/>
    </source>
</evidence>
<evidence type="ECO:0000313" key="10">
    <source>
        <dbReference type="Proteomes" id="UP000001926"/>
    </source>
</evidence>
<proteinExistence type="inferred from homology"/>
<evidence type="ECO:0000256" key="5">
    <source>
        <dbReference type="ARBA" id="ARBA00023136"/>
    </source>
</evidence>
<dbReference type="InParanoid" id="C4M7C1"/>
<feature type="transmembrane region" description="Helical" evidence="7">
    <location>
        <begin position="55"/>
        <end position="76"/>
    </location>
</feature>
<dbReference type="OMA" id="CGECQEY"/>
<evidence type="ECO:0000256" key="6">
    <source>
        <dbReference type="ARBA" id="ARBA00023315"/>
    </source>
</evidence>
<dbReference type="GO" id="GO:0005794">
    <property type="term" value="C:Golgi apparatus"/>
    <property type="evidence" value="ECO:0000318"/>
    <property type="project" value="GO_Central"/>
</dbReference>
<keyword evidence="6 7" id="KW-0012">Acyltransferase</keyword>
<dbReference type="GeneID" id="3404580"/>
<dbReference type="GO" id="GO:0006612">
    <property type="term" value="P:protein targeting to membrane"/>
    <property type="evidence" value="ECO:0000318"/>
    <property type="project" value="GO_Central"/>
</dbReference>
<keyword evidence="4 7" id="KW-1133">Transmembrane helix</keyword>
<name>C4M7C1_ENTH1</name>